<dbReference type="CDD" id="cd04301">
    <property type="entry name" value="NAT_SF"/>
    <property type="match status" value="1"/>
</dbReference>
<reference evidence="2" key="2">
    <citation type="submission" date="2020-09" db="EMBL/GenBank/DDBJ databases">
        <authorList>
            <person name="Sun Q."/>
            <person name="Zhou Y."/>
        </authorList>
    </citation>
    <scope>NUCLEOTIDE SEQUENCE</scope>
    <source>
        <strain evidence="2">CGMCC 1.15360</strain>
    </source>
</reference>
<comment type="caution">
    <text evidence="2">The sequence shown here is derived from an EMBL/GenBank/DDBJ whole genome shotgun (WGS) entry which is preliminary data.</text>
</comment>
<dbReference type="EMBL" id="BMIP01000003">
    <property type="protein sequence ID" value="GGD67464.1"/>
    <property type="molecule type" value="Genomic_DNA"/>
</dbReference>
<dbReference type="InterPro" id="IPR016181">
    <property type="entry name" value="Acyl_CoA_acyltransferase"/>
</dbReference>
<dbReference type="Gene3D" id="3.40.630.30">
    <property type="match status" value="1"/>
</dbReference>
<evidence type="ECO:0000313" key="2">
    <source>
        <dbReference type="EMBL" id="GGD67464.1"/>
    </source>
</evidence>
<organism evidence="2 3">
    <name type="scientific">Croceicoccus mobilis</name>
    <dbReference type="NCBI Taxonomy" id="1703339"/>
    <lineage>
        <taxon>Bacteria</taxon>
        <taxon>Pseudomonadati</taxon>
        <taxon>Pseudomonadota</taxon>
        <taxon>Alphaproteobacteria</taxon>
        <taxon>Sphingomonadales</taxon>
        <taxon>Erythrobacteraceae</taxon>
        <taxon>Croceicoccus</taxon>
    </lineage>
</organism>
<dbReference type="AlphaFoldDB" id="A0A916YYJ7"/>
<evidence type="ECO:0000313" key="3">
    <source>
        <dbReference type="Proteomes" id="UP000612349"/>
    </source>
</evidence>
<dbReference type="Pfam" id="PF13527">
    <property type="entry name" value="Acetyltransf_9"/>
    <property type="match status" value="1"/>
</dbReference>
<dbReference type="PROSITE" id="PS51186">
    <property type="entry name" value="GNAT"/>
    <property type="match status" value="1"/>
</dbReference>
<protein>
    <recommendedName>
        <fullName evidence="1">N-acetyltransferase domain-containing protein</fullName>
    </recommendedName>
</protein>
<dbReference type="OrthoDB" id="9815099at2"/>
<dbReference type="GO" id="GO:0016747">
    <property type="term" value="F:acyltransferase activity, transferring groups other than amino-acyl groups"/>
    <property type="evidence" value="ECO:0007669"/>
    <property type="project" value="InterPro"/>
</dbReference>
<evidence type="ECO:0000259" key="1">
    <source>
        <dbReference type="PROSITE" id="PS51186"/>
    </source>
</evidence>
<gene>
    <name evidence="2" type="ORF">GCM10010990_16160</name>
</gene>
<reference evidence="2" key="1">
    <citation type="journal article" date="2014" name="Int. J. Syst. Evol. Microbiol.">
        <title>Complete genome sequence of Corynebacterium casei LMG S-19264T (=DSM 44701T), isolated from a smear-ripened cheese.</title>
        <authorList>
            <consortium name="US DOE Joint Genome Institute (JGI-PGF)"/>
            <person name="Walter F."/>
            <person name="Albersmeier A."/>
            <person name="Kalinowski J."/>
            <person name="Ruckert C."/>
        </authorList>
    </citation>
    <scope>NUCLEOTIDE SEQUENCE</scope>
    <source>
        <strain evidence="2">CGMCC 1.15360</strain>
    </source>
</reference>
<feature type="domain" description="N-acetyltransferase" evidence="1">
    <location>
        <begin position="2"/>
        <end position="152"/>
    </location>
</feature>
<dbReference type="InterPro" id="IPR000182">
    <property type="entry name" value="GNAT_dom"/>
</dbReference>
<keyword evidence="3" id="KW-1185">Reference proteome</keyword>
<name>A0A916YYJ7_9SPHN</name>
<dbReference type="SUPFAM" id="SSF55729">
    <property type="entry name" value="Acyl-CoA N-acyltransferases (Nat)"/>
    <property type="match status" value="1"/>
</dbReference>
<proteinExistence type="predicted"/>
<dbReference type="RefSeq" id="WP_066771116.1">
    <property type="nucleotide sequence ID" value="NZ_BMIP01000003.1"/>
</dbReference>
<sequence>MPNIIPLDQVDPALVEALLDRAFGPGRHERTAYKVRDGVEPLAGLSFAALDDNDMLAGTIQCWPVALTDPEGRPHPLIMVGPVAVLPEMQNDGYGKALMLAMIAAVQAGGGVGLPQVLIGDADYYGRFFGFVAEPTQGWTLPGPYDPARLLVRAENSGILPQLGMLGPWRG</sequence>
<dbReference type="Proteomes" id="UP000612349">
    <property type="component" value="Unassembled WGS sequence"/>
</dbReference>
<accession>A0A916YYJ7</accession>